<dbReference type="AlphaFoldDB" id="A0A4C1UWG2"/>
<dbReference type="Proteomes" id="UP000299102">
    <property type="component" value="Unassembled WGS sequence"/>
</dbReference>
<name>A0A4C1UWG2_EUMVA</name>
<gene>
    <name evidence="1" type="ORF">EVAR_76162_1</name>
</gene>
<organism evidence="1 2">
    <name type="scientific">Eumeta variegata</name>
    <name type="common">Bagworm moth</name>
    <name type="synonym">Eumeta japonica</name>
    <dbReference type="NCBI Taxonomy" id="151549"/>
    <lineage>
        <taxon>Eukaryota</taxon>
        <taxon>Metazoa</taxon>
        <taxon>Ecdysozoa</taxon>
        <taxon>Arthropoda</taxon>
        <taxon>Hexapoda</taxon>
        <taxon>Insecta</taxon>
        <taxon>Pterygota</taxon>
        <taxon>Neoptera</taxon>
        <taxon>Endopterygota</taxon>
        <taxon>Lepidoptera</taxon>
        <taxon>Glossata</taxon>
        <taxon>Ditrysia</taxon>
        <taxon>Tineoidea</taxon>
        <taxon>Psychidae</taxon>
        <taxon>Oiketicinae</taxon>
        <taxon>Eumeta</taxon>
    </lineage>
</organism>
<accession>A0A4C1UWG2</accession>
<sequence length="66" mass="7274">MAAEIKKTQDAIERMDIPREMDKLRKAIQAVSGGKSRAVGFNSNNGMAIVQYCVWLLFTKIVSVGS</sequence>
<dbReference type="EMBL" id="BGZK01000235">
    <property type="protein sequence ID" value="GBP30619.1"/>
    <property type="molecule type" value="Genomic_DNA"/>
</dbReference>
<keyword evidence="2" id="KW-1185">Reference proteome</keyword>
<comment type="caution">
    <text evidence="1">The sequence shown here is derived from an EMBL/GenBank/DDBJ whole genome shotgun (WGS) entry which is preliminary data.</text>
</comment>
<evidence type="ECO:0000313" key="1">
    <source>
        <dbReference type="EMBL" id="GBP30619.1"/>
    </source>
</evidence>
<evidence type="ECO:0000313" key="2">
    <source>
        <dbReference type="Proteomes" id="UP000299102"/>
    </source>
</evidence>
<protein>
    <submittedName>
        <fullName evidence="1">Uncharacterized protein</fullName>
    </submittedName>
</protein>
<proteinExistence type="predicted"/>
<reference evidence="1 2" key="1">
    <citation type="journal article" date="2019" name="Commun. Biol.">
        <title>The bagworm genome reveals a unique fibroin gene that provides high tensile strength.</title>
        <authorList>
            <person name="Kono N."/>
            <person name="Nakamura H."/>
            <person name="Ohtoshi R."/>
            <person name="Tomita M."/>
            <person name="Numata K."/>
            <person name="Arakawa K."/>
        </authorList>
    </citation>
    <scope>NUCLEOTIDE SEQUENCE [LARGE SCALE GENOMIC DNA]</scope>
</reference>